<keyword evidence="4" id="KW-0902">Two-component regulatory system</keyword>
<keyword evidence="3 8" id="KW-0597">Phosphoprotein</keyword>
<evidence type="ECO:0000256" key="7">
    <source>
        <dbReference type="ARBA" id="ARBA00023163"/>
    </source>
</evidence>
<dbReference type="InterPro" id="IPR018062">
    <property type="entry name" value="HTH_AraC-typ_CS"/>
</dbReference>
<dbReference type="RefSeq" id="WP_099518349.1">
    <property type="nucleotide sequence ID" value="NZ_CP016808.1"/>
</dbReference>
<keyword evidence="6" id="KW-0238">DNA-binding</keyword>
<evidence type="ECO:0000256" key="4">
    <source>
        <dbReference type="ARBA" id="ARBA00023012"/>
    </source>
</evidence>
<evidence type="ECO:0000256" key="1">
    <source>
        <dbReference type="ARBA" id="ARBA00004496"/>
    </source>
</evidence>
<dbReference type="GO" id="GO:0003700">
    <property type="term" value="F:DNA-binding transcription factor activity"/>
    <property type="evidence" value="ECO:0007669"/>
    <property type="project" value="InterPro"/>
</dbReference>
<comment type="subcellular location">
    <subcellularLocation>
        <location evidence="1">Cytoplasm</location>
    </subcellularLocation>
</comment>
<dbReference type="GO" id="GO:0043565">
    <property type="term" value="F:sequence-specific DNA binding"/>
    <property type="evidence" value="ECO:0007669"/>
    <property type="project" value="InterPro"/>
</dbReference>
<evidence type="ECO:0000256" key="8">
    <source>
        <dbReference type="PROSITE-ProRule" id="PRU00169"/>
    </source>
</evidence>
<keyword evidence="7" id="KW-0804">Transcription</keyword>
<dbReference type="Pfam" id="PF00072">
    <property type="entry name" value="Response_reg"/>
    <property type="match status" value="1"/>
</dbReference>
<sequence>MNSLLVVDDEKHYADSLADTIPWTKLGISPVLKAYSASEALALMEAFPVDILMTDIRMPRMNGLELIEQARRRSPQLKCLLHTGYADFDYARKAIELQALDYLMKPAKDEQLLEAMGRIVKQLEQERAIEQGFRIYQDNSAELKAGLLLKALSGSLNSEALAEKLKLFDLPLLIPGHVSLCLVRLGPPFDGQDLYSQSLIRFAVTNMLEELLMERYDCWPAADDEGTLLVLVYDLSGAPPDQEWVHERLDQLKREVQNLLKGEIFVGETDCLFPEGLQASYMAVITRLDSDGRSSGQVTERNEEEARLMRKLYETPLLTHLLESEKWEEAEIKIRAFVSPLLHTGSPDLMRDVFFFLSNAFQYIANRSGRTLAQMLTPGQSAYVKGKAMLHASQLEGWALDSLRTLRDKLGEETEDHSQAIVRKTQSYIREEIDKDLSLTMLARRVFVHPNHLSKLFKQCTDTTVSQYIYEQRMLKACELLKHTDYKIYYIGESIGYPNTNWFIRKFRDYYQVTPQEFRDRYRSGMERGESGW</sequence>
<dbReference type="PROSITE" id="PS00041">
    <property type="entry name" value="HTH_ARAC_FAMILY_1"/>
    <property type="match status" value="1"/>
</dbReference>
<keyword evidence="5" id="KW-0805">Transcription regulation</keyword>
<evidence type="ECO:0000259" key="10">
    <source>
        <dbReference type="PROSITE" id="PS50110"/>
    </source>
</evidence>
<gene>
    <name evidence="11" type="ORF">BBD42_12180</name>
</gene>
<name>A0A1B2DHC7_9BACL</name>
<dbReference type="InterPro" id="IPR001789">
    <property type="entry name" value="Sig_transdc_resp-reg_receiver"/>
</dbReference>
<dbReference type="SMART" id="SM00448">
    <property type="entry name" value="REC"/>
    <property type="match status" value="1"/>
</dbReference>
<evidence type="ECO:0000256" key="6">
    <source>
        <dbReference type="ARBA" id="ARBA00023125"/>
    </source>
</evidence>
<accession>A0A1B2DHC7</accession>
<evidence type="ECO:0000256" key="2">
    <source>
        <dbReference type="ARBA" id="ARBA00022490"/>
    </source>
</evidence>
<feature type="domain" description="Response regulatory" evidence="10">
    <location>
        <begin position="3"/>
        <end position="120"/>
    </location>
</feature>
<dbReference type="Gene3D" id="3.40.50.2300">
    <property type="match status" value="1"/>
</dbReference>
<dbReference type="InterPro" id="IPR009057">
    <property type="entry name" value="Homeodomain-like_sf"/>
</dbReference>
<dbReference type="GO" id="GO:0000160">
    <property type="term" value="P:phosphorelay signal transduction system"/>
    <property type="evidence" value="ECO:0007669"/>
    <property type="project" value="UniProtKB-KW"/>
</dbReference>
<evidence type="ECO:0008006" key="12">
    <source>
        <dbReference type="Google" id="ProtNLM"/>
    </source>
</evidence>
<dbReference type="GO" id="GO:0005737">
    <property type="term" value="C:cytoplasm"/>
    <property type="evidence" value="ECO:0007669"/>
    <property type="project" value="UniProtKB-SubCell"/>
</dbReference>
<dbReference type="PANTHER" id="PTHR42713">
    <property type="entry name" value="HISTIDINE KINASE-RELATED"/>
    <property type="match status" value="1"/>
</dbReference>
<feature type="modified residue" description="4-aspartylphosphate" evidence="8">
    <location>
        <position position="55"/>
    </location>
</feature>
<feature type="domain" description="HTH araC/xylS-type" evidence="9">
    <location>
        <begin position="423"/>
        <end position="521"/>
    </location>
</feature>
<dbReference type="PANTHER" id="PTHR42713:SF3">
    <property type="entry name" value="TRANSCRIPTIONAL REGULATORY PROTEIN HPTR"/>
    <property type="match status" value="1"/>
</dbReference>
<evidence type="ECO:0000256" key="3">
    <source>
        <dbReference type="ARBA" id="ARBA00022553"/>
    </source>
</evidence>
<evidence type="ECO:0000256" key="5">
    <source>
        <dbReference type="ARBA" id="ARBA00023015"/>
    </source>
</evidence>
<dbReference type="InterPro" id="IPR011006">
    <property type="entry name" value="CheY-like_superfamily"/>
</dbReference>
<dbReference type="AlphaFoldDB" id="A0A1B2DHC7"/>
<dbReference type="PROSITE" id="PS01124">
    <property type="entry name" value="HTH_ARAC_FAMILY_2"/>
    <property type="match status" value="1"/>
</dbReference>
<organism evidence="11">
    <name type="scientific">Paenibacillus sp. BIHB 4019</name>
    <dbReference type="NCBI Taxonomy" id="1870819"/>
    <lineage>
        <taxon>Bacteria</taxon>
        <taxon>Bacillati</taxon>
        <taxon>Bacillota</taxon>
        <taxon>Bacilli</taxon>
        <taxon>Bacillales</taxon>
        <taxon>Paenibacillaceae</taxon>
        <taxon>Paenibacillus</taxon>
    </lineage>
</organism>
<proteinExistence type="predicted"/>
<reference evidence="11" key="1">
    <citation type="submission" date="2016-08" db="EMBL/GenBank/DDBJ databases">
        <title>Complete Genome Seqeunce of Paenibacillus sp. BIHB 4019 from tea rhizoplane.</title>
        <authorList>
            <person name="Thakur R."/>
            <person name="Swarnkar M.K."/>
            <person name="Gulati A."/>
        </authorList>
    </citation>
    <scope>NUCLEOTIDE SEQUENCE [LARGE SCALE GENOMIC DNA]</scope>
    <source>
        <strain evidence="11">BIHB4019</strain>
    </source>
</reference>
<dbReference type="Gene3D" id="1.10.10.60">
    <property type="entry name" value="Homeodomain-like"/>
    <property type="match status" value="2"/>
</dbReference>
<dbReference type="InterPro" id="IPR051552">
    <property type="entry name" value="HptR"/>
</dbReference>
<dbReference type="SUPFAM" id="SSF46689">
    <property type="entry name" value="Homeodomain-like"/>
    <property type="match status" value="2"/>
</dbReference>
<evidence type="ECO:0000313" key="11">
    <source>
        <dbReference type="EMBL" id="ANY67137.1"/>
    </source>
</evidence>
<dbReference type="EMBL" id="CP016808">
    <property type="protein sequence ID" value="ANY67137.1"/>
    <property type="molecule type" value="Genomic_DNA"/>
</dbReference>
<protein>
    <recommendedName>
        <fullName evidence="12">DNA-binding response regulator</fullName>
    </recommendedName>
</protein>
<dbReference type="CDD" id="cd17536">
    <property type="entry name" value="REC_YesN-like"/>
    <property type="match status" value="1"/>
</dbReference>
<keyword evidence="2" id="KW-0963">Cytoplasm</keyword>
<dbReference type="Pfam" id="PF12833">
    <property type="entry name" value="HTH_18"/>
    <property type="match status" value="1"/>
</dbReference>
<dbReference type="PROSITE" id="PS50110">
    <property type="entry name" value="RESPONSE_REGULATORY"/>
    <property type="match status" value="1"/>
</dbReference>
<dbReference type="InterPro" id="IPR018060">
    <property type="entry name" value="HTH_AraC"/>
</dbReference>
<evidence type="ECO:0000259" key="9">
    <source>
        <dbReference type="PROSITE" id="PS01124"/>
    </source>
</evidence>
<dbReference type="SUPFAM" id="SSF52172">
    <property type="entry name" value="CheY-like"/>
    <property type="match status" value="1"/>
</dbReference>
<dbReference type="SMART" id="SM00342">
    <property type="entry name" value="HTH_ARAC"/>
    <property type="match status" value="1"/>
</dbReference>